<dbReference type="FunFam" id="1.10.630.10:FF:000042">
    <property type="entry name" value="Cytochrome P450"/>
    <property type="match status" value="1"/>
</dbReference>
<dbReference type="InterPro" id="IPR050705">
    <property type="entry name" value="Cytochrome_P450_3A"/>
</dbReference>
<feature type="binding site" description="axial binding residue" evidence="10">
    <location>
        <position position="449"/>
    </location>
    <ligand>
        <name>heme</name>
        <dbReference type="ChEBI" id="CHEBI:30413"/>
    </ligand>
    <ligandPart>
        <name>Fe</name>
        <dbReference type="ChEBI" id="CHEBI:18248"/>
    </ligandPart>
</feature>
<comment type="subcellular location">
    <subcellularLocation>
        <location evidence="2">Endoplasmic reticulum membrane</location>
        <topology evidence="2">Peripheral membrane protein</topology>
    </subcellularLocation>
    <subcellularLocation>
        <location evidence="1">Microsome membrane</location>
        <topology evidence="1">Peripheral membrane protein</topology>
    </subcellularLocation>
</comment>
<evidence type="ECO:0000256" key="12">
    <source>
        <dbReference type="SAM" id="Phobius"/>
    </source>
</evidence>
<comment type="caution">
    <text evidence="13">The sequence shown here is derived from an EMBL/GenBank/DDBJ whole genome shotgun (WGS) entry which is preliminary data.</text>
</comment>
<keyword evidence="12" id="KW-0472">Membrane</keyword>
<dbReference type="InterPro" id="IPR036396">
    <property type="entry name" value="Cyt_P450_sf"/>
</dbReference>
<dbReference type="CDD" id="cd11055">
    <property type="entry name" value="CYP3A-like"/>
    <property type="match status" value="1"/>
</dbReference>
<sequence length="503" mass="57023">MDILGFVTVPGWVLTIIILIITLYLYSLWHHSLWRRNGIPGPKPTPFLGVLPLIKKHGLAKADLELVKKYGSVVGVYNGLLPVLLVSDPAMIKEIFIKEFSNFTNRPIPFKMDKETASGVGTAFDNHWKFLRSTLSPTFSSGKQKLMVPKIHRCCTDLVENIEQQREKGHIDMKEVCGAYTMDVIASTAFGIEVNSQKDPNNQFVKHAKEAALGEIFKLKFLLIMLFPFLKNLVSVQLSSKAVNDFFKSVVDSAIELRKKGQEVYNDFLQLMLNARHDGTQSEYFTKGDVQEFKNRGLNNIELKENAVTFFIAGYDTTANTLSFACYCLATNQDVQGKCIDEIENVLQGGTPQMEDLVKLEYLDRFFNEVLRLYGAASRFHRAAREDMTVCGVHIPKDVNVGVPVYALHRNPKYWPDPERFDPDRFTDENKAKRPEYTFVPFGVGPRICIGMRLALMEAKMALVFMLQRFTFSPCSETEIPVELEQGGIIRAKNGIKLNINKR</sequence>
<keyword evidence="6" id="KW-0256">Endoplasmic reticulum</keyword>
<protein>
    <submittedName>
        <fullName evidence="13">CYP3A</fullName>
        <ecNumber evidence="13">1.14.14.1</ecNumber>
    </submittedName>
</protein>
<name>A0A8S3UZS1_MYTED</name>
<accession>A0A8S3UZS1</accession>
<keyword evidence="5 10" id="KW-0479">Metal-binding</keyword>
<evidence type="ECO:0000256" key="10">
    <source>
        <dbReference type="PIRSR" id="PIRSR602401-1"/>
    </source>
</evidence>
<dbReference type="GO" id="GO:0005506">
    <property type="term" value="F:iron ion binding"/>
    <property type="evidence" value="ECO:0007669"/>
    <property type="project" value="InterPro"/>
</dbReference>
<proteinExistence type="inferred from homology"/>
<keyword evidence="14" id="KW-1185">Reference proteome</keyword>
<dbReference type="InterPro" id="IPR001128">
    <property type="entry name" value="Cyt_P450"/>
</dbReference>
<dbReference type="Gene3D" id="1.10.630.10">
    <property type="entry name" value="Cytochrome P450"/>
    <property type="match status" value="1"/>
</dbReference>
<evidence type="ECO:0000256" key="2">
    <source>
        <dbReference type="ARBA" id="ARBA00004406"/>
    </source>
</evidence>
<keyword evidence="6" id="KW-0492">Microsome</keyword>
<evidence type="ECO:0000256" key="6">
    <source>
        <dbReference type="ARBA" id="ARBA00022848"/>
    </source>
</evidence>
<dbReference type="PANTHER" id="PTHR24302:SF15">
    <property type="entry name" value="FATTY-ACID PEROXYGENASE"/>
    <property type="match status" value="1"/>
</dbReference>
<reference evidence="13" key="1">
    <citation type="submission" date="2021-03" db="EMBL/GenBank/DDBJ databases">
        <authorList>
            <person name="Bekaert M."/>
        </authorList>
    </citation>
    <scope>NUCLEOTIDE SEQUENCE</scope>
</reference>
<evidence type="ECO:0000256" key="11">
    <source>
        <dbReference type="RuleBase" id="RU000461"/>
    </source>
</evidence>
<dbReference type="EMBL" id="CAJPWZ010002920">
    <property type="protein sequence ID" value="CAG2247969.1"/>
    <property type="molecule type" value="Genomic_DNA"/>
</dbReference>
<keyword evidence="7 11" id="KW-0560">Oxidoreductase</keyword>
<evidence type="ECO:0000256" key="9">
    <source>
        <dbReference type="ARBA" id="ARBA00043906"/>
    </source>
</evidence>
<dbReference type="PRINTS" id="PR00463">
    <property type="entry name" value="EP450I"/>
</dbReference>
<keyword evidence="8 10" id="KW-0408">Iron</keyword>
<dbReference type="AlphaFoldDB" id="A0A8S3UZS1"/>
<organism evidence="13 14">
    <name type="scientific">Mytilus edulis</name>
    <name type="common">Blue mussel</name>
    <dbReference type="NCBI Taxonomy" id="6550"/>
    <lineage>
        <taxon>Eukaryota</taxon>
        <taxon>Metazoa</taxon>
        <taxon>Spiralia</taxon>
        <taxon>Lophotrochozoa</taxon>
        <taxon>Mollusca</taxon>
        <taxon>Bivalvia</taxon>
        <taxon>Autobranchia</taxon>
        <taxon>Pteriomorphia</taxon>
        <taxon>Mytilida</taxon>
        <taxon>Mytiloidea</taxon>
        <taxon>Mytilidae</taxon>
        <taxon>Mytilinae</taxon>
        <taxon>Mytilus</taxon>
    </lineage>
</organism>
<comment type="function">
    <text evidence="9">Cytochromes P450 are a group of heme-thiolate monooxygenases. They oxidize a variety of structurally unrelated compounds, including steroids, fatty acids, and xenobiotics.</text>
</comment>
<keyword evidence="4 10" id="KW-0349">Heme</keyword>
<dbReference type="InterPro" id="IPR002401">
    <property type="entry name" value="Cyt_P450_E_grp-I"/>
</dbReference>
<feature type="transmembrane region" description="Helical" evidence="12">
    <location>
        <begin position="6"/>
        <end position="26"/>
    </location>
</feature>
<keyword evidence="12" id="KW-0812">Transmembrane</keyword>
<gene>
    <name evidence="13" type="ORF">MEDL_59884</name>
</gene>
<dbReference type="PRINTS" id="PR00385">
    <property type="entry name" value="P450"/>
</dbReference>
<dbReference type="Pfam" id="PF00067">
    <property type="entry name" value="p450"/>
    <property type="match status" value="1"/>
</dbReference>
<keyword evidence="11" id="KW-0503">Monooxygenase</keyword>
<evidence type="ECO:0000313" key="13">
    <source>
        <dbReference type="EMBL" id="CAG2247969.1"/>
    </source>
</evidence>
<dbReference type="EC" id="1.14.14.1" evidence="13"/>
<dbReference type="GO" id="GO:0016712">
    <property type="term" value="F:oxidoreductase activity, acting on paired donors, with incorporation or reduction of molecular oxygen, reduced flavin or flavoprotein as one donor, and incorporation of one atom of oxygen"/>
    <property type="evidence" value="ECO:0007669"/>
    <property type="project" value="UniProtKB-EC"/>
</dbReference>
<evidence type="ECO:0000256" key="7">
    <source>
        <dbReference type="ARBA" id="ARBA00023002"/>
    </source>
</evidence>
<evidence type="ECO:0000256" key="4">
    <source>
        <dbReference type="ARBA" id="ARBA00022617"/>
    </source>
</evidence>
<dbReference type="OrthoDB" id="1470350at2759"/>
<comment type="similarity">
    <text evidence="3 11">Belongs to the cytochrome P450 family.</text>
</comment>
<dbReference type="Proteomes" id="UP000683360">
    <property type="component" value="Unassembled WGS sequence"/>
</dbReference>
<dbReference type="PANTHER" id="PTHR24302">
    <property type="entry name" value="CYTOCHROME P450 FAMILY 3"/>
    <property type="match status" value="1"/>
</dbReference>
<evidence type="ECO:0000313" key="14">
    <source>
        <dbReference type="Proteomes" id="UP000683360"/>
    </source>
</evidence>
<comment type="cofactor">
    <cofactor evidence="10">
        <name>heme</name>
        <dbReference type="ChEBI" id="CHEBI:30413"/>
    </cofactor>
</comment>
<dbReference type="GO" id="GO:0008395">
    <property type="term" value="F:steroid hydroxylase activity"/>
    <property type="evidence" value="ECO:0007669"/>
    <property type="project" value="TreeGrafter"/>
</dbReference>
<dbReference type="GO" id="GO:0020037">
    <property type="term" value="F:heme binding"/>
    <property type="evidence" value="ECO:0007669"/>
    <property type="project" value="InterPro"/>
</dbReference>
<evidence type="ECO:0000256" key="5">
    <source>
        <dbReference type="ARBA" id="ARBA00022723"/>
    </source>
</evidence>
<dbReference type="SUPFAM" id="SSF48264">
    <property type="entry name" value="Cytochrome P450"/>
    <property type="match status" value="1"/>
</dbReference>
<dbReference type="InterPro" id="IPR017972">
    <property type="entry name" value="Cyt_P450_CS"/>
</dbReference>
<dbReference type="GO" id="GO:0005789">
    <property type="term" value="C:endoplasmic reticulum membrane"/>
    <property type="evidence" value="ECO:0007669"/>
    <property type="project" value="UniProtKB-SubCell"/>
</dbReference>
<evidence type="ECO:0000256" key="3">
    <source>
        <dbReference type="ARBA" id="ARBA00010617"/>
    </source>
</evidence>
<dbReference type="PROSITE" id="PS00086">
    <property type="entry name" value="CYTOCHROME_P450"/>
    <property type="match status" value="1"/>
</dbReference>
<keyword evidence="12" id="KW-1133">Transmembrane helix</keyword>
<evidence type="ECO:0000256" key="8">
    <source>
        <dbReference type="ARBA" id="ARBA00023004"/>
    </source>
</evidence>
<evidence type="ECO:0000256" key="1">
    <source>
        <dbReference type="ARBA" id="ARBA00004174"/>
    </source>
</evidence>